<organism evidence="3 5">
    <name type="scientific">Clostridium formicaceticum</name>
    <dbReference type="NCBI Taxonomy" id="1497"/>
    <lineage>
        <taxon>Bacteria</taxon>
        <taxon>Bacillati</taxon>
        <taxon>Bacillota</taxon>
        <taxon>Clostridia</taxon>
        <taxon>Eubacteriales</taxon>
        <taxon>Clostridiaceae</taxon>
        <taxon>Clostridium</taxon>
    </lineage>
</organism>
<dbReference type="EMBL" id="CP020559">
    <property type="protein sequence ID" value="ARE89088.1"/>
    <property type="molecule type" value="Genomic_DNA"/>
</dbReference>
<keyword evidence="1" id="KW-0175">Coiled coil</keyword>
<dbReference type="Proteomes" id="UP000177894">
    <property type="component" value="Chromosome"/>
</dbReference>
<evidence type="ECO:0000313" key="5">
    <source>
        <dbReference type="Proteomes" id="UP000192478"/>
    </source>
</evidence>
<evidence type="ECO:0000313" key="4">
    <source>
        <dbReference type="Proteomes" id="UP000177894"/>
    </source>
</evidence>
<reference evidence="3 5" key="2">
    <citation type="submission" date="2017-03" db="EMBL/GenBank/DDBJ databases">
        <title>Complete sequence of Clostridium formicaceticum DSM 92.</title>
        <authorList>
            <person name="Poehlein A."/>
            <person name="Karl M."/>
            <person name="Bengelsdorf F.R."/>
            <person name="Duerre P."/>
            <person name="Daniel R."/>
        </authorList>
    </citation>
    <scope>NUCLEOTIDE SEQUENCE [LARGE SCALE GENOMIC DNA]</scope>
    <source>
        <strain evidence="3 5">DSM 92</strain>
    </source>
</reference>
<sequence length="155" mass="18254">MDKKEKLQQLLKRKERADVLPSQVKLKWKDEIIKLEKEIHRLKQELEKGQKTQGIQGITEEESILLSLLALDKTAIQYLYEKFIDDNSSIIEEFIEGMITAIYDYFHTKNKEELIKAKAFNDVLLETVYKNCKGKEVEEYKQMGFVEVKEPTPWG</sequence>
<keyword evidence="4" id="KW-1185">Reference proteome</keyword>
<dbReference type="EMBL" id="CP017603">
    <property type="protein sequence ID" value="AOY74709.1"/>
    <property type="molecule type" value="Genomic_DNA"/>
</dbReference>
<proteinExistence type="predicted"/>
<evidence type="ECO:0000313" key="3">
    <source>
        <dbReference type="EMBL" id="ARE89088.1"/>
    </source>
</evidence>
<dbReference type="KEGG" id="cfm:BJL90_01310"/>
<feature type="coiled-coil region" evidence="1">
    <location>
        <begin position="25"/>
        <end position="52"/>
    </location>
</feature>
<dbReference type="Proteomes" id="UP000192478">
    <property type="component" value="Chromosome"/>
</dbReference>
<reference evidence="2 4" key="1">
    <citation type="submission" date="2016-10" db="EMBL/GenBank/DDBJ databases">
        <title>Complete Genome Sequence of Acetogen Clostridium formicoaceticum ATCC 27076.</title>
        <authorList>
            <person name="Bao T."/>
            <person name="Cheng C."/>
            <person name="Zhao J."/>
            <person name="Yang S.-T."/>
            <person name="Wang J."/>
            <person name="Wang M."/>
        </authorList>
    </citation>
    <scope>NUCLEOTIDE SEQUENCE [LARGE SCALE GENOMIC DNA]</scope>
    <source>
        <strain evidence="2 4">ATCC 27076</strain>
    </source>
</reference>
<evidence type="ECO:0000313" key="2">
    <source>
        <dbReference type="EMBL" id="AOY74709.1"/>
    </source>
</evidence>
<protein>
    <submittedName>
        <fullName evidence="3">Uncharacterized protein</fullName>
    </submittedName>
</protein>
<dbReference type="RefSeq" id="WP_070963606.1">
    <property type="nucleotide sequence ID" value="NZ_CP017603.1"/>
</dbReference>
<evidence type="ECO:0000256" key="1">
    <source>
        <dbReference type="SAM" id="Coils"/>
    </source>
</evidence>
<accession>A0AAC9RPV5</accession>
<gene>
    <name evidence="2" type="ORF">BJL90_01310</name>
    <name evidence="3" type="ORF">CLFO_34940</name>
</gene>
<name>A0AAC9RPV5_9CLOT</name>
<dbReference type="AlphaFoldDB" id="A0AAC9RPV5"/>